<dbReference type="AlphaFoldDB" id="A0A834PEI9"/>
<comment type="caution">
    <text evidence="1">The sequence shown here is derived from an EMBL/GenBank/DDBJ whole genome shotgun (WGS) entry which is preliminary data.</text>
</comment>
<evidence type="ECO:0000313" key="1">
    <source>
        <dbReference type="EMBL" id="KAF7438207.1"/>
    </source>
</evidence>
<keyword evidence="2" id="KW-1185">Reference proteome</keyword>
<organism evidence="1 2">
    <name type="scientific">Vespula pensylvanica</name>
    <name type="common">Western yellow jacket</name>
    <name type="synonym">Wasp</name>
    <dbReference type="NCBI Taxonomy" id="30213"/>
    <lineage>
        <taxon>Eukaryota</taxon>
        <taxon>Metazoa</taxon>
        <taxon>Ecdysozoa</taxon>
        <taxon>Arthropoda</taxon>
        <taxon>Hexapoda</taxon>
        <taxon>Insecta</taxon>
        <taxon>Pterygota</taxon>
        <taxon>Neoptera</taxon>
        <taxon>Endopterygota</taxon>
        <taxon>Hymenoptera</taxon>
        <taxon>Apocrita</taxon>
        <taxon>Aculeata</taxon>
        <taxon>Vespoidea</taxon>
        <taxon>Vespidae</taxon>
        <taxon>Vespinae</taxon>
        <taxon>Vespula</taxon>
    </lineage>
</organism>
<gene>
    <name evidence="1" type="ORF">H0235_000598</name>
</gene>
<accession>A0A834PEI9</accession>
<dbReference type="Proteomes" id="UP000600918">
    <property type="component" value="Unassembled WGS sequence"/>
</dbReference>
<name>A0A834PEI9_VESPE</name>
<dbReference type="EMBL" id="JACSDY010000001">
    <property type="protein sequence ID" value="KAF7438207.1"/>
    <property type="molecule type" value="Genomic_DNA"/>
</dbReference>
<evidence type="ECO:0000313" key="2">
    <source>
        <dbReference type="Proteomes" id="UP000600918"/>
    </source>
</evidence>
<proteinExistence type="predicted"/>
<sequence length="92" mass="10303">MKDTFWEGEDALGQVTRVDTGSPGVPSYPTLYEISTTMKLERPEKLWAFSMVRRGEEEFLASDKEGEVEKGDWGDSGEVRTVKILGISTKSE</sequence>
<protein>
    <submittedName>
        <fullName evidence="1">Uncharacterized protein</fullName>
    </submittedName>
</protein>
<reference evidence="1" key="1">
    <citation type="journal article" date="2020" name="G3 (Bethesda)">
        <title>High-Quality Assemblies for Three Invasive Social Wasps from the &lt;i&gt;Vespula&lt;/i&gt; Genus.</title>
        <authorList>
            <person name="Harrop T.W.R."/>
            <person name="Guhlin J."/>
            <person name="McLaughlin G.M."/>
            <person name="Permina E."/>
            <person name="Stockwell P."/>
            <person name="Gilligan J."/>
            <person name="Le Lec M.F."/>
            <person name="Gruber M.A.M."/>
            <person name="Quinn O."/>
            <person name="Lovegrove M."/>
            <person name="Duncan E.J."/>
            <person name="Remnant E.J."/>
            <person name="Van Eeckhoven J."/>
            <person name="Graham B."/>
            <person name="Knapp R.A."/>
            <person name="Langford K.W."/>
            <person name="Kronenberg Z."/>
            <person name="Press M.O."/>
            <person name="Eacker S.M."/>
            <person name="Wilson-Rankin E.E."/>
            <person name="Purcell J."/>
            <person name="Lester P.J."/>
            <person name="Dearden P.K."/>
        </authorList>
    </citation>
    <scope>NUCLEOTIDE SEQUENCE</scope>
    <source>
        <strain evidence="1">Volc-1</strain>
    </source>
</reference>